<accession>A0A226WRJ6</accession>
<evidence type="ECO:0000313" key="1">
    <source>
        <dbReference type="EMBL" id="OXC73782.1"/>
    </source>
</evidence>
<dbReference type="EMBL" id="MTHB01000241">
    <property type="protein sequence ID" value="OXC73782.1"/>
    <property type="molecule type" value="Genomic_DNA"/>
</dbReference>
<dbReference type="Proteomes" id="UP000214720">
    <property type="component" value="Unassembled WGS sequence"/>
</dbReference>
<evidence type="ECO:0000313" key="2">
    <source>
        <dbReference type="Proteomes" id="UP000214720"/>
    </source>
</evidence>
<gene>
    <name evidence="1" type="ORF">BSU04_35115</name>
</gene>
<organism evidence="1 2">
    <name type="scientific">Caballeronia sordidicola</name>
    <name type="common">Burkholderia sordidicola</name>
    <dbReference type="NCBI Taxonomy" id="196367"/>
    <lineage>
        <taxon>Bacteria</taxon>
        <taxon>Pseudomonadati</taxon>
        <taxon>Pseudomonadota</taxon>
        <taxon>Betaproteobacteria</taxon>
        <taxon>Burkholderiales</taxon>
        <taxon>Burkholderiaceae</taxon>
        <taxon>Caballeronia</taxon>
    </lineage>
</organism>
<protein>
    <submittedName>
        <fullName evidence="1">Uncharacterized protein</fullName>
    </submittedName>
</protein>
<reference evidence="2" key="1">
    <citation type="submission" date="2017-01" db="EMBL/GenBank/DDBJ databases">
        <title>Genome Analysis of Deinococcus marmoris KOPRI26562.</title>
        <authorList>
            <person name="Kim J.H."/>
            <person name="Oh H.-M."/>
        </authorList>
    </citation>
    <scope>NUCLEOTIDE SEQUENCE [LARGE SCALE GENOMIC DNA]</scope>
    <source>
        <strain evidence="2">PAMC 26633</strain>
    </source>
</reference>
<dbReference type="AlphaFoldDB" id="A0A226WRJ6"/>
<name>A0A226WRJ6_CABSO</name>
<comment type="caution">
    <text evidence="1">The sequence shown here is derived from an EMBL/GenBank/DDBJ whole genome shotgun (WGS) entry which is preliminary data.</text>
</comment>
<proteinExistence type="predicted"/>
<sequence>MKRWITTQPSFPIESAAQFHAIHSMSERRPVSRRLKK</sequence>